<comment type="caution">
    <text evidence="1">The sequence shown here is derived from an EMBL/GenBank/DDBJ whole genome shotgun (WGS) entry which is preliminary data.</text>
</comment>
<dbReference type="SUPFAM" id="SSF52540">
    <property type="entry name" value="P-loop containing nucleoside triphosphate hydrolases"/>
    <property type="match status" value="1"/>
</dbReference>
<name>A0A6V8KB83_9ACTN</name>
<reference evidence="1 2" key="1">
    <citation type="submission" date="2020-03" db="EMBL/GenBank/DDBJ databases">
        <title>Whole genome shotgun sequence of Phytohabitans houttuyneae NBRC 108639.</title>
        <authorList>
            <person name="Komaki H."/>
            <person name="Tamura T."/>
        </authorList>
    </citation>
    <scope>NUCLEOTIDE SEQUENCE [LARGE SCALE GENOMIC DNA]</scope>
    <source>
        <strain evidence="1 2">NBRC 108639</strain>
    </source>
</reference>
<dbReference type="RefSeq" id="WP_173059590.1">
    <property type="nucleotide sequence ID" value="NZ_BAABGO010000028.1"/>
</dbReference>
<keyword evidence="2" id="KW-1185">Reference proteome</keyword>
<evidence type="ECO:0000313" key="2">
    <source>
        <dbReference type="Proteomes" id="UP000482800"/>
    </source>
</evidence>
<dbReference type="EMBL" id="BLPF01000002">
    <property type="protein sequence ID" value="GFJ81014.1"/>
    <property type="molecule type" value="Genomic_DNA"/>
</dbReference>
<evidence type="ECO:0000313" key="1">
    <source>
        <dbReference type="EMBL" id="GFJ81014.1"/>
    </source>
</evidence>
<dbReference type="Proteomes" id="UP000482800">
    <property type="component" value="Unassembled WGS sequence"/>
</dbReference>
<dbReference type="AlphaFoldDB" id="A0A6V8KB83"/>
<sequence>MAFLLVLSLLALAGLMVTLTGRHMRRRRQVRAFPELPTPTFKVVALGNSGSGKTVLLASLFYQFRARPGRPYYLDTDASTRVMLGNLLSTVVDPTEPWPSATRRDGTRTYRFDCVTQVEEKPTTAFTIEYLDYAGEIFELLGAGDTALDDLVGKVMAADALIGVLDGRRVLQFLRGQAQGRAYLIAKIAVMVQLMARARCAVYLVISKWDLVRDFGEPAGSDDRARLDAVVKALMTVEHISDLVRSRTTVRLIPVSAVGSGFARLDESTGVVTKRPDGTFAPYNVDIPVAAIIPDLFTRVRQSIDSQLVGAIESEYRVRRRHTPDELVSEIGAFLLRPAGVAMRATLDSVMSRPYSNELVGMMLDWIARPSQHKAAELAAFRAESHRQAYTLLEARTVVLDDFQRMLHRLEHDLPASVLSR</sequence>
<dbReference type="Gene3D" id="3.40.50.300">
    <property type="entry name" value="P-loop containing nucleotide triphosphate hydrolases"/>
    <property type="match status" value="1"/>
</dbReference>
<gene>
    <name evidence="1" type="ORF">Phou_051940</name>
</gene>
<proteinExistence type="predicted"/>
<dbReference type="InterPro" id="IPR027417">
    <property type="entry name" value="P-loop_NTPase"/>
</dbReference>
<accession>A0A6V8KB83</accession>
<protein>
    <submittedName>
        <fullName evidence="1">Uncharacterized protein</fullName>
    </submittedName>
</protein>
<organism evidence="1 2">
    <name type="scientific">Phytohabitans houttuyneae</name>
    <dbReference type="NCBI Taxonomy" id="1076126"/>
    <lineage>
        <taxon>Bacteria</taxon>
        <taxon>Bacillati</taxon>
        <taxon>Actinomycetota</taxon>
        <taxon>Actinomycetes</taxon>
        <taxon>Micromonosporales</taxon>
        <taxon>Micromonosporaceae</taxon>
    </lineage>
</organism>
<reference evidence="1 2" key="2">
    <citation type="submission" date="2020-03" db="EMBL/GenBank/DDBJ databases">
        <authorList>
            <person name="Ichikawa N."/>
            <person name="Kimura A."/>
            <person name="Kitahashi Y."/>
            <person name="Uohara A."/>
        </authorList>
    </citation>
    <scope>NUCLEOTIDE SEQUENCE [LARGE SCALE GENOMIC DNA]</scope>
    <source>
        <strain evidence="1 2">NBRC 108639</strain>
    </source>
</reference>